<dbReference type="InterPro" id="IPR003775">
    <property type="entry name" value="Flagellar_assembly_factor_FliW"/>
</dbReference>
<evidence type="ECO:0000313" key="2">
    <source>
        <dbReference type="Proteomes" id="UP000502196"/>
    </source>
</evidence>
<dbReference type="EMBL" id="LR792683">
    <property type="protein sequence ID" value="CAB3395996.1"/>
    <property type="molecule type" value="Genomic_DNA"/>
</dbReference>
<keyword evidence="1" id="KW-0969">Cilium</keyword>
<gene>
    <name evidence="1" type="ORF">COOX1_3242</name>
</gene>
<dbReference type="AlphaFoldDB" id="A0A6F9EGD3"/>
<dbReference type="Pfam" id="PF02623">
    <property type="entry name" value="FliW"/>
    <property type="match status" value="1"/>
</dbReference>
<proteinExistence type="predicted"/>
<name>A0A6F9EGD3_9BACL</name>
<dbReference type="RefSeq" id="WP_170086487.1">
    <property type="nucleotide sequence ID" value="NZ_CP047971.1"/>
</dbReference>
<dbReference type="Gene3D" id="2.30.290.10">
    <property type="entry name" value="BH3618-like"/>
    <property type="match status" value="1"/>
</dbReference>
<keyword evidence="1" id="KW-0282">Flagellum</keyword>
<protein>
    <submittedName>
        <fullName evidence="1">Flagellar assembly factor FliW</fullName>
    </submittedName>
</protein>
<organism evidence="1 2">
    <name type="scientific">Kyrpidia spormannii</name>
    <dbReference type="NCBI Taxonomy" id="2055160"/>
    <lineage>
        <taxon>Bacteria</taxon>
        <taxon>Bacillati</taxon>
        <taxon>Bacillota</taxon>
        <taxon>Bacilli</taxon>
        <taxon>Bacillales</taxon>
        <taxon>Alicyclobacillaceae</taxon>
        <taxon>Kyrpidia</taxon>
    </lineage>
</organism>
<accession>A0A6F9EGD3</accession>
<dbReference type="GO" id="GO:0044780">
    <property type="term" value="P:bacterial-type flagellum assembly"/>
    <property type="evidence" value="ECO:0007669"/>
    <property type="project" value="InterPro"/>
</dbReference>
<reference evidence="1 2" key="1">
    <citation type="submission" date="2020-04" db="EMBL/GenBank/DDBJ databases">
        <authorList>
            <person name="Hogendoorn C."/>
        </authorList>
    </citation>
    <scope>NUCLEOTIDE SEQUENCE [LARGE SCALE GENOMIC DNA]</scope>
    <source>
        <strain evidence="1">COOX1</strain>
    </source>
</reference>
<dbReference type="SUPFAM" id="SSF141457">
    <property type="entry name" value="BH3618-like"/>
    <property type="match status" value="1"/>
</dbReference>
<evidence type="ECO:0000313" key="1">
    <source>
        <dbReference type="EMBL" id="CAB3395996.1"/>
    </source>
</evidence>
<dbReference type="InterPro" id="IPR024046">
    <property type="entry name" value="Flagellar_assmbl_FliW_dom_sf"/>
</dbReference>
<dbReference type="Proteomes" id="UP000502196">
    <property type="component" value="Chromosome"/>
</dbReference>
<keyword evidence="1" id="KW-0966">Cell projection</keyword>
<sequence length="74" mass="8373">MVVMFEGTNRSATGKRSMPLIRFESGIPGFPEVRRFALHPIPEREGWFRLFGVEEGDPAFLVVDPFFTCAPLQS</sequence>